<evidence type="ECO:0000259" key="13">
    <source>
        <dbReference type="Pfam" id="PF02225"/>
    </source>
</evidence>
<dbReference type="GO" id="GO:0006508">
    <property type="term" value="P:proteolysis"/>
    <property type="evidence" value="ECO:0007669"/>
    <property type="project" value="UniProtKB-KW"/>
</dbReference>
<dbReference type="Pfam" id="PF02225">
    <property type="entry name" value="PA"/>
    <property type="match status" value="1"/>
</dbReference>
<dbReference type="InterPro" id="IPR023828">
    <property type="entry name" value="Peptidase_S8_Ser-AS"/>
</dbReference>
<evidence type="ECO:0000256" key="3">
    <source>
        <dbReference type="ARBA" id="ARBA00022729"/>
    </source>
</evidence>
<dbReference type="InterPro" id="IPR045051">
    <property type="entry name" value="SBT"/>
</dbReference>
<dbReference type="Proteomes" id="UP000291106">
    <property type="component" value="Chromosome"/>
</dbReference>
<dbReference type="InterPro" id="IPR003137">
    <property type="entry name" value="PA_domain"/>
</dbReference>
<keyword evidence="6" id="KW-0325">Glycoprotein</keyword>
<gene>
    <name evidence="15" type="ORF">EXU30_17785</name>
</gene>
<evidence type="ECO:0000256" key="2">
    <source>
        <dbReference type="ARBA" id="ARBA00022670"/>
    </source>
</evidence>
<evidence type="ECO:0000259" key="14">
    <source>
        <dbReference type="Pfam" id="PF05922"/>
    </source>
</evidence>
<evidence type="ECO:0000256" key="9">
    <source>
        <dbReference type="RuleBase" id="RU003355"/>
    </source>
</evidence>
<feature type="signal peptide" evidence="11">
    <location>
        <begin position="1"/>
        <end position="21"/>
    </location>
</feature>
<dbReference type="PROSITE" id="PS00138">
    <property type="entry name" value="SUBTILASE_SER"/>
    <property type="match status" value="1"/>
</dbReference>
<dbReference type="RefSeq" id="WP_130602309.1">
    <property type="nucleotide sequence ID" value="NZ_CP036200.1"/>
</dbReference>
<dbReference type="Pfam" id="PF05922">
    <property type="entry name" value="Inhibitor_I9"/>
    <property type="match status" value="1"/>
</dbReference>
<feature type="domain" description="PA" evidence="13">
    <location>
        <begin position="514"/>
        <end position="614"/>
    </location>
</feature>
<dbReference type="InterPro" id="IPR036852">
    <property type="entry name" value="Peptidase_S8/S53_dom_sf"/>
</dbReference>
<feature type="domain" description="Inhibitor I9" evidence="14">
    <location>
        <begin position="94"/>
        <end position="211"/>
    </location>
</feature>
<dbReference type="Gene3D" id="3.30.70.80">
    <property type="entry name" value="Peptidase S8 propeptide/proteinase inhibitor I9"/>
    <property type="match status" value="1"/>
</dbReference>
<dbReference type="PANTHER" id="PTHR10795">
    <property type="entry name" value="PROPROTEIN CONVERTASE SUBTILISIN/KEXIN"/>
    <property type="match status" value="1"/>
</dbReference>
<dbReference type="PRINTS" id="PR00723">
    <property type="entry name" value="SUBTILISIN"/>
</dbReference>
<evidence type="ECO:0000256" key="8">
    <source>
        <dbReference type="PROSITE-ProRule" id="PRU01240"/>
    </source>
</evidence>
<evidence type="ECO:0000313" key="16">
    <source>
        <dbReference type="Proteomes" id="UP000291106"/>
    </source>
</evidence>
<dbReference type="KEGG" id="smai:EXU30_17785"/>
<dbReference type="Gene3D" id="3.50.30.30">
    <property type="match status" value="1"/>
</dbReference>
<dbReference type="InterPro" id="IPR010259">
    <property type="entry name" value="S8pro/Inhibitor_I9"/>
</dbReference>
<feature type="active site" description="Charge relay system" evidence="7 8">
    <location>
        <position position="245"/>
    </location>
</feature>
<dbReference type="InterPro" id="IPR000209">
    <property type="entry name" value="Peptidase_S8/S53_dom"/>
</dbReference>
<dbReference type="InterPro" id="IPR015500">
    <property type="entry name" value="Peptidase_S8_subtilisin-rel"/>
</dbReference>
<evidence type="ECO:0000256" key="11">
    <source>
        <dbReference type="SAM" id="SignalP"/>
    </source>
</evidence>
<reference evidence="15 16" key="1">
    <citation type="submission" date="2019-02" db="EMBL/GenBank/DDBJ databases">
        <title>Shewanella sp. D4-2 isolated from Dokdo Island.</title>
        <authorList>
            <person name="Baek K."/>
        </authorList>
    </citation>
    <scope>NUCLEOTIDE SEQUENCE [LARGE SCALE GENOMIC DNA]</scope>
    <source>
        <strain evidence="15 16">D4-2</strain>
    </source>
</reference>
<dbReference type="InterPro" id="IPR034197">
    <property type="entry name" value="Peptidases_S8_3"/>
</dbReference>
<dbReference type="PROSITE" id="PS00136">
    <property type="entry name" value="SUBTILASE_ASP"/>
    <property type="match status" value="1"/>
</dbReference>
<keyword evidence="2 8" id="KW-0645">Protease</keyword>
<dbReference type="SUPFAM" id="SSF52743">
    <property type="entry name" value="Subtilisin-like"/>
    <property type="match status" value="1"/>
</dbReference>
<evidence type="ECO:0000256" key="5">
    <source>
        <dbReference type="ARBA" id="ARBA00022825"/>
    </source>
</evidence>
<keyword evidence="4 8" id="KW-0378">Hydrolase</keyword>
<dbReference type="PROSITE" id="PS51892">
    <property type="entry name" value="SUBTILASE"/>
    <property type="match status" value="1"/>
</dbReference>
<evidence type="ECO:0000256" key="1">
    <source>
        <dbReference type="ARBA" id="ARBA00011073"/>
    </source>
</evidence>
<evidence type="ECO:0000313" key="15">
    <source>
        <dbReference type="EMBL" id="QBF84318.1"/>
    </source>
</evidence>
<dbReference type="Gene3D" id="3.40.50.200">
    <property type="entry name" value="Peptidase S8/S53 domain"/>
    <property type="match status" value="1"/>
</dbReference>
<name>A0A411PLF4_9GAMM</name>
<dbReference type="OrthoDB" id="614750at2"/>
<keyword evidence="5 8" id="KW-0720">Serine protease</keyword>
<protein>
    <recommendedName>
        <fullName evidence="17">GlyGly-CTERM sorting domain-containing protein</fullName>
    </recommendedName>
</protein>
<dbReference type="InterPro" id="IPR023827">
    <property type="entry name" value="Peptidase_S8_Asp-AS"/>
</dbReference>
<evidence type="ECO:0000259" key="12">
    <source>
        <dbReference type="Pfam" id="PF00082"/>
    </source>
</evidence>
<dbReference type="CDD" id="cd02120">
    <property type="entry name" value="PA_subtilisin_like"/>
    <property type="match status" value="1"/>
</dbReference>
<evidence type="ECO:0008006" key="17">
    <source>
        <dbReference type="Google" id="ProtNLM"/>
    </source>
</evidence>
<accession>A0A411PLF4</accession>
<feature type="domain" description="Peptidase S8/S53" evidence="12">
    <location>
        <begin position="236"/>
        <end position="734"/>
    </location>
</feature>
<comment type="similarity">
    <text evidence="1 8 9">Belongs to the peptidase S8 family.</text>
</comment>
<evidence type="ECO:0000256" key="4">
    <source>
        <dbReference type="ARBA" id="ARBA00022801"/>
    </source>
</evidence>
<evidence type="ECO:0000256" key="6">
    <source>
        <dbReference type="ARBA" id="ARBA00023180"/>
    </source>
</evidence>
<keyword evidence="16" id="KW-1185">Reference proteome</keyword>
<dbReference type="GO" id="GO:0004252">
    <property type="term" value="F:serine-type endopeptidase activity"/>
    <property type="evidence" value="ECO:0007669"/>
    <property type="project" value="UniProtKB-UniRule"/>
</dbReference>
<evidence type="ECO:0000256" key="10">
    <source>
        <dbReference type="SAM" id="MobiDB-lite"/>
    </source>
</evidence>
<feature type="active site" description="Charge relay system" evidence="7 8">
    <location>
        <position position="698"/>
    </location>
</feature>
<organism evidence="15 16">
    <name type="scientific">Shewanella maritima</name>
    <dbReference type="NCBI Taxonomy" id="2520507"/>
    <lineage>
        <taxon>Bacteria</taxon>
        <taxon>Pseudomonadati</taxon>
        <taxon>Pseudomonadota</taxon>
        <taxon>Gammaproteobacteria</taxon>
        <taxon>Alteromonadales</taxon>
        <taxon>Shewanellaceae</taxon>
        <taxon>Shewanella</taxon>
    </lineage>
</organism>
<dbReference type="InterPro" id="IPR037045">
    <property type="entry name" value="S8pro/Inhibitor_I9_sf"/>
</dbReference>
<dbReference type="CDD" id="cd04852">
    <property type="entry name" value="Peptidases_S8_3"/>
    <property type="match status" value="1"/>
</dbReference>
<proteinExistence type="inferred from homology"/>
<keyword evidence="3 11" id="KW-0732">Signal</keyword>
<sequence length="1640" mass="176958">MKIKKISLMTIAAMYAAGAGAAASQQPVSLSLASMDVQGVDISNEEYQRMHEFKNARLNRPTQTVAPNQHIRKVGLDKVPFQMETDLAPGEHTYIVQLSDAPIATYHGGISGLQATAASVAQGPLQFGKQPRVKLNLQSAASVSYLGYLENQQAKVLSDISAKAGANNNVRQSYKYAFNGMSLMMTQAQAARVAKLDGVRAVTRSIVQELHTDVGPEHIGADKVWSGAATGTEFTGAGITVGILDTGINSQHPSFAPMGDDGIAIINPLGTGNYLGDCEQVDFSHMCNDKLIGIRSYTEITDSYGDPVFRGLGWNAPWEHVRPANGEDYNGHGSHTASTVAGNVLLDVAYQVAESGYGEQITGRGTDLVFPRVSGVAPHANIVSYQVCWAGGQGAPYAGCPQETTLKAIDDAIADGVDVINYSIGGAEQYPWQAPTELAFLAAREAGISVAASAGNAGSFWMDHVSPWVTTVAASTHGRVITSKEKTIDGFTGGEESPSPWGPMRAASITGGYTGPVVLAADYDSANASCDAPFAEGTFSFYPDGSTLATSPIVVCQRSDQARVAKADNIRSGGAGAMILYNLQQDWEYESPDAVKVADYYSLPTAHIGAYDGSKVVEWLAAGIGHTATISDGSLYTEMGEADELADFSSRGPSKTNPNIMTPTLAAPGVDVFAAYANDRIFTMTGYGMNWAAISGTSMASPHVAGAMALIKNARPDWSPAEIQSALTTTATQASFAFDDGGAGVVNVARAINATLTLDETIENYQNADPLVGGDVKMLNMPYLVNRECEGSCSWFRVVTATEDGSWNVSAEEIGYTGASLMDISVTPTNFSLSAGESQRIMVTAKLPDIDFQSDSPLGQGNTNGYTFQGQLQLTPMDSGKPQQVLPIITTYKKADLPVIIEANIGREQGEFLSPELVASATDNLSAVVYGMAKGEQQEYHLKMNTEWPFDMEDSVPSEDSQIGYRFFEVPEGTKRLIVEIAEEDNFAKFVSHLSIGRDVNNDGKIHWDNEAICVSDWRMRDYCAINNPEPGQYWYMLTNMKWGLYWEDPYDMANRFVTNVVLVSDQASGEVSVSPTSSDGFTPQSLNINWDLPSAVEGDVYHGAIALGTDTSNTEDIGLIPLRLTRTSDDVQLTSSHTGANVGDIVDFELVHQANLNGLERELNLTVELPAGMTLIEDSVRGNEFFNSMTTETQAQQLMINGTQPSSKDDEPRYEFTTSLEDEMCRLPFSDQTHFLDLEALGVPQLPGFDSTWNQMFEIPDFVGADKYFPHIPLYGVSRDDTTNIITIMGNGLLKFDAHVIESLPGYTLEFDGIKDLVVAPYWRKDGVTINESGIDFDTFTPYSNGLFAAALNDSKYLGVQWKKMYGSIPGWFGAEIDYETHYNFSILASTEIDFTPNVYELIFTYEEMNDDKGEHTIGLKGYQGVRGFYYPVNGFHVDDYAVNEPEKFGSNMVICANYQGPESTRLVTRFSAKVTSAAVASDNDVMVSATLSTGNTVNKSVAVPVAGNITVFDMADHQIDENTVLEGIAVEYMHSQNRAVSVSASGDNVTVTADGAMLTITPAADWHGETEVTVTVMDSTNQQDQASTSFMLTVMSDGVEPSTPVTPEPEPETDSSGSSLGWLALMMLALVGFGRRKH</sequence>
<evidence type="ECO:0000256" key="7">
    <source>
        <dbReference type="PIRSR" id="PIRSR615500-1"/>
    </source>
</evidence>
<dbReference type="EMBL" id="CP036200">
    <property type="protein sequence ID" value="QBF84318.1"/>
    <property type="molecule type" value="Genomic_DNA"/>
</dbReference>
<feature type="active site" description="Charge relay system" evidence="7 8">
    <location>
        <position position="332"/>
    </location>
</feature>
<feature type="chain" id="PRO_5019528445" description="GlyGly-CTERM sorting domain-containing protein" evidence="11">
    <location>
        <begin position="22"/>
        <end position="1640"/>
    </location>
</feature>
<dbReference type="Pfam" id="PF00082">
    <property type="entry name" value="Peptidase_S8"/>
    <property type="match status" value="1"/>
</dbReference>
<feature type="region of interest" description="Disordered" evidence="10">
    <location>
        <begin position="1599"/>
        <end position="1620"/>
    </location>
</feature>